<dbReference type="AlphaFoldDB" id="A0A5N6L4Y8"/>
<keyword evidence="2" id="KW-0812">Transmembrane</keyword>
<evidence type="ECO:0000313" key="3">
    <source>
        <dbReference type="EMBL" id="KAB8837592.1"/>
    </source>
</evidence>
<accession>A0A5N6L4Y8</accession>
<proteinExistence type="predicted"/>
<dbReference type="EMBL" id="VIBQ01000113">
    <property type="protein sequence ID" value="KAB8837592.1"/>
    <property type="molecule type" value="Genomic_DNA"/>
</dbReference>
<keyword evidence="4" id="KW-1185">Reference proteome</keyword>
<gene>
    <name evidence="3" type="ORF">FH972_026763</name>
</gene>
<feature type="region of interest" description="Disordered" evidence="1">
    <location>
        <begin position="1"/>
        <end position="41"/>
    </location>
</feature>
<organism evidence="3 4">
    <name type="scientific">Carpinus fangiana</name>
    <dbReference type="NCBI Taxonomy" id="176857"/>
    <lineage>
        <taxon>Eukaryota</taxon>
        <taxon>Viridiplantae</taxon>
        <taxon>Streptophyta</taxon>
        <taxon>Embryophyta</taxon>
        <taxon>Tracheophyta</taxon>
        <taxon>Spermatophyta</taxon>
        <taxon>Magnoliopsida</taxon>
        <taxon>eudicotyledons</taxon>
        <taxon>Gunneridae</taxon>
        <taxon>Pentapetalae</taxon>
        <taxon>rosids</taxon>
        <taxon>fabids</taxon>
        <taxon>Fagales</taxon>
        <taxon>Betulaceae</taxon>
        <taxon>Carpinus</taxon>
    </lineage>
</organism>
<keyword evidence="2" id="KW-1133">Transmembrane helix</keyword>
<feature type="compositionally biased region" description="Low complexity" evidence="1">
    <location>
        <begin position="8"/>
        <end position="41"/>
    </location>
</feature>
<evidence type="ECO:0000313" key="4">
    <source>
        <dbReference type="Proteomes" id="UP000327013"/>
    </source>
</evidence>
<keyword evidence="2" id="KW-0472">Membrane</keyword>
<dbReference type="Proteomes" id="UP000327013">
    <property type="component" value="Unassembled WGS sequence"/>
</dbReference>
<evidence type="ECO:0000256" key="1">
    <source>
        <dbReference type="SAM" id="MobiDB-lite"/>
    </source>
</evidence>
<sequence length="120" mass="12685">MDTWSCISRSSDSSGDSSSFVGSSSPSIGSADSGSSGEVSSYTPQDIRLELFGLKLSDGMPSLSFNCFLAKISLCWSGGILFLSVVTSLVYHVPLLVYNVTSCGLEKVFLFGSSLMKICI</sequence>
<name>A0A5N6L4Y8_9ROSI</name>
<comment type="caution">
    <text evidence="3">The sequence shown here is derived from an EMBL/GenBank/DDBJ whole genome shotgun (WGS) entry which is preliminary data.</text>
</comment>
<protein>
    <submittedName>
        <fullName evidence="3">Uncharacterized protein</fullName>
    </submittedName>
</protein>
<evidence type="ECO:0000256" key="2">
    <source>
        <dbReference type="SAM" id="Phobius"/>
    </source>
</evidence>
<feature type="transmembrane region" description="Helical" evidence="2">
    <location>
        <begin position="68"/>
        <end position="91"/>
    </location>
</feature>
<reference evidence="3 4" key="1">
    <citation type="submission" date="2019-06" db="EMBL/GenBank/DDBJ databases">
        <title>A chromosomal-level reference genome of Carpinus fangiana (Coryloideae, Betulaceae).</title>
        <authorList>
            <person name="Yang X."/>
            <person name="Wang Z."/>
            <person name="Zhang L."/>
            <person name="Hao G."/>
            <person name="Liu J."/>
            <person name="Yang Y."/>
        </authorList>
    </citation>
    <scope>NUCLEOTIDE SEQUENCE [LARGE SCALE GENOMIC DNA]</scope>
    <source>
        <strain evidence="3">Cfa_2016G</strain>
        <tissue evidence="3">Leaf</tissue>
    </source>
</reference>